<dbReference type="InterPro" id="IPR038107">
    <property type="entry name" value="Glycos_transf_N_sf"/>
</dbReference>
<dbReference type="FunFam" id="3.40.50.2000:FF:000032">
    <property type="entry name" value="3-deoxy-D-manno-octulosonic acid transferase"/>
    <property type="match status" value="1"/>
</dbReference>
<dbReference type="UniPathway" id="UPA00958"/>
<evidence type="ECO:0000256" key="3">
    <source>
        <dbReference type="ARBA" id="ARBA00006380"/>
    </source>
</evidence>
<evidence type="ECO:0000256" key="1">
    <source>
        <dbReference type="ARBA" id="ARBA00004388"/>
    </source>
</evidence>
<dbReference type="NCBIfam" id="NF004388">
    <property type="entry name" value="PRK05749.1-4"/>
    <property type="match status" value="1"/>
</dbReference>
<organism evidence="16 17">
    <name type="scientific">Kosakonia oryziphila</name>
    <dbReference type="NCBI Taxonomy" id="1005667"/>
    <lineage>
        <taxon>Bacteria</taxon>
        <taxon>Pseudomonadati</taxon>
        <taxon>Pseudomonadota</taxon>
        <taxon>Gammaproteobacteria</taxon>
        <taxon>Enterobacterales</taxon>
        <taxon>Enterobacteriaceae</taxon>
        <taxon>Kosakonia</taxon>
    </lineage>
</organism>
<dbReference type="NCBIfam" id="NF004385">
    <property type="entry name" value="PRK05749.1-1"/>
    <property type="match status" value="1"/>
</dbReference>
<accession>A0A1C3ZRU0</accession>
<evidence type="ECO:0000256" key="7">
    <source>
        <dbReference type="ARBA" id="ARBA00034401"/>
    </source>
</evidence>
<evidence type="ECO:0000256" key="8">
    <source>
        <dbReference type="ARBA" id="ARBA00049183"/>
    </source>
</evidence>
<dbReference type="GO" id="GO:0009245">
    <property type="term" value="P:lipid A biosynthetic process"/>
    <property type="evidence" value="ECO:0007669"/>
    <property type="project" value="TreeGrafter"/>
</dbReference>
<dbReference type="GO" id="GO:0009244">
    <property type="term" value="P:lipopolysaccharide core region biosynthetic process"/>
    <property type="evidence" value="ECO:0007669"/>
    <property type="project" value="UniProtKB-UniRule"/>
</dbReference>
<keyword evidence="5 14" id="KW-0808">Transferase</keyword>
<name>A0A1C3ZRU0_9ENTR</name>
<evidence type="ECO:0000256" key="10">
    <source>
        <dbReference type="ARBA" id="ARBA00060558"/>
    </source>
</evidence>
<evidence type="ECO:0000256" key="2">
    <source>
        <dbReference type="ARBA" id="ARBA00004713"/>
    </source>
</evidence>
<gene>
    <name evidence="16" type="ORF">GA0061070_1002124</name>
</gene>
<evidence type="ECO:0000256" key="13">
    <source>
        <dbReference type="PIRSR" id="PIRSR639901-2"/>
    </source>
</evidence>
<evidence type="ECO:0000256" key="11">
    <source>
        <dbReference type="ARBA" id="ARBA00060660"/>
    </source>
</evidence>
<evidence type="ECO:0000256" key="4">
    <source>
        <dbReference type="ARBA" id="ARBA00019077"/>
    </source>
</evidence>
<comment type="similarity">
    <text evidence="3">Belongs to the glycosyltransferase group 1 family. Glycosyltransferase 30 subfamily.</text>
</comment>
<evidence type="ECO:0000256" key="12">
    <source>
        <dbReference type="PIRSR" id="PIRSR639901-1"/>
    </source>
</evidence>
<dbReference type="InterPro" id="IPR039901">
    <property type="entry name" value="Kdotransferase"/>
</dbReference>
<feature type="active site" description="Proton acceptor" evidence="12">
    <location>
        <position position="74"/>
    </location>
</feature>
<dbReference type="FunFam" id="3.40.50.11720:FF:000001">
    <property type="entry name" value="3-deoxy-D-manno-octulosonic acid transferase"/>
    <property type="match status" value="1"/>
</dbReference>
<sequence>MLRICPPNLKKTDSRLELLYTTLLYLIQPLVWLRLLLRSRKAPAYRKRWAERYGFCRNKVKPDGILLHSVSVGETLAAIPLVRALRHRYPALPITVTTMTPTGSERVMSAFGKDVHHVYLPYDLPCAMNRFLNTVRPKLVIVMETELWPNMISALHARQIPLVIANARLSGRSAKGYARLGKAMRRLLSKITLIAAQNQEDGDRFLQLGLKRNQLSVTGSLKFDISVTPELAARAVTLRRQWAPRRKVWIATSTHEGEEAIILQAHRKLLETFPDLLLILVPRHPERFPDARNMTQKAGFSYTLRSSGEIPSGSTQVVIGDTMGELMLLYGIADLAFVGGSLVERGGHNPLEPAAHAIPVLMGPHTFNFKDICARLQEAEGLITVTDADSLVKEVSTLLTDEDYRLWCGRHAVEVLHQNQGALTRLLQLLQPYLPQRSH</sequence>
<keyword evidence="6" id="KW-0735">Signal-anchor</keyword>
<evidence type="ECO:0000313" key="16">
    <source>
        <dbReference type="EMBL" id="SCB85104.1"/>
    </source>
</evidence>
<dbReference type="PANTHER" id="PTHR42755:SF1">
    <property type="entry name" value="3-DEOXY-D-MANNO-OCTULOSONIC ACID TRANSFERASE, MITOCHONDRIAL-RELATED"/>
    <property type="match status" value="1"/>
</dbReference>
<comment type="function">
    <text evidence="14">Involved in lipopolysaccharide (LPS) biosynthesis. Catalyzes the transfer of 3-deoxy-D-manno-octulosonate (Kdo) residue(s) from CMP-Kdo to lipid IV(A), the tetraacyldisaccharide-1,4'-bisphosphate precursor of lipid A.</text>
</comment>
<comment type="pathway">
    <text evidence="11">Glycolipid biosynthesis; KDO(2)-lipid A biosynthesis; KDO(2)-lipid A from CMP-3-deoxy-D-manno-octulosonate and lipid IV(A): step 2/4.</text>
</comment>
<dbReference type="InterPro" id="IPR007507">
    <property type="entry name" value="Glycos_transf_N"/>
</dbReference>
<evidence type="ECO:0000256" key="14">
    <source>
        <dbReference type="RuleBase" id="RU365103"/>
    </source>
</evidence>
<keyword evidence="14" id="KW-0472">Membrane</keyword>
<keyword evidence="14" id="KW-1003">Cell membrane</keyword>
<protein>
    <recommendedName>
        <fullName evidence="4 14">3-deoxy-D-manno-octulosonic acid transferase</fullName>
        <shortName evidence="14">Kdo transferase</shortName>
        <ecNumber evidence="14">2.4.99.12</ecNumber>
    </recommendedName>
    <alternativeName>
        <fullName evidence="14">Lipid IV(A) 3-deoxy-D-manno-octulosonic acid transferase</fullName>
    </alternativeName>
</protein>
<keyword evidence="14" id="KW-0448">Lipopolysaccharide biosynthesis</keyword>
<comment type="function">
    <text evidence="9">Involved in lipopolysaccharide (LPS) biosynthesis. Catalyzes the transfer of two 3-deoxy-D-manno-octulosonate (Kdo) residues from CMP-Kdo to lipid IV(A), the tetraacyldisaccharide-1,4'-bisphosphate precursor of lipid A.</text>
</comment>
<comment type="pathway">
    <text evidence="2 14">Bacterial outer membrane biogenesis; LPS core biosynthesis.</text>
</comment>
<dbReference type="AlphaFoldDB" id="A0A1C3ZRU0"/>
<keyword evidence="17" id="KW-1185">Reference proteome</keyword>
<dbReference type="GO" id="GO:0043842">
    <property type="term" value="F:Kdo transferase activity"/>
    <property type="evidence" value="ECO:0007669"/>
    <property type="project" value="UniProtKB-EC"/>
</dbReference>
<comment type="pathway">
    <text evidence="10">Glycolipid biosynthesis; KDO(2)-lipid A biosynthesis; KDO(2)-lipid A from CMP-3-deoxy-D-manno-octulosonate and lipid IV(A): step 1/4.</text>
</comment>
<evidence type="ECO:0000313" key="17">
    <source>
        <dbReference type="Proteomes" id="UP000198515"/>
    </source>
</evidence>
<evidence type="ECO:0000259" key="15">
    <source>
        <dbReference type="Pfam" id="PF04413"/>
    </source>
</evidence>
<dbReference type="Gene3D" id="3.40.50.11720">
    <property type="entry name" value="3-Deoxy-D-manno-octulosonic-acid transferase, N-terminal domain"/>
    <property type="match status" value="1"/>
</dbReference>
<comment type="subcellular location">
    <subcellularLocation>
        <location evidence="1">Cell inner membrane</location>
        <topology evidence="1">Single-pass membrane protein</topology>
        <orientation evidence="1">Cytoplasmic side</orientation>
    </subcellularLocation>
    <subcellularLocation>
        <location evidence="14">Cell membrane</location>
    </subcellularLocation>
</comment>
<evidence type="ECO:0000256" key="5">
    <source>
        <dbReference type="ARBA" id="ARBA00022679"/>
    </source>
</evidence>
<feature type="domain" description="3-deoxy-D-manno-octulosonic-acid transferase N-terminal" evidence="15">
    <location>
        <begin position="47"/>
        <end position="225"/>
    </location>
</feature>
<dbReference type="Gene3D" id="3.40.50.2000">
    <property type="entry name" value="Glycogen Phosphorylase B"/>
    <property type="match status" value="1"/>
</dbReference>
<comment type="catalytic activity">
    <reaction evidence="7">
        <text>alpha-Kdo-(2-&gt;6)-lipid IVA (E. coli) + CMP-3-deoxy-beta-D-manno-octulosonate = alpha-Kdo-(2-&gt;4)-alpha-Kdo-(2-&gt;6)-lipid IVA (E. coli) + CMP + H(+)</text>
        <dbReference type="Rhea" id="RHEA:28062"/>
        <dbReference type="ChEBI" id="CHEBI:15378"/>
        <dbReference type="ChEBI" id="CHEBI:60364"/>
        <dbReference type="ChEBI" id="CHEBI:60365"/>
        <dbReference type="ChEBI" id="CHEBI:60377"/>
        <dbReference type="ChEBI" id="CHEBI:85987"/>
        <dbReference type="EC" id="2.4.99.13"/>
    </reaction>
</comment>
<comment type="catalytic activity">
    <reaction evidence="8 14">
        <text>lipid IVA (E. coli) + CMP-3-deoxy-beta-D-manno-octulosonate = alpha-Kdo-(2-&gt;6)-lipid IVA (E. coli) + CMP + H(+)</text>
        <dbReference type="Rhea" id="RHEA:28066"/>
        <dbReference type="ChEBI" id="CHEBI:15378"/>
        <dbReference type="ChEBI" id="CHEBI:58603"/>
        <dbReference type="ChEBI" id="CHEBI:60364"/>
        <dbReference type="ChEBI" id="CHEBI:60377"/>
        <dbReference type="ChEBI" id="CHEBI:85987"/>
        <dbReference type="EC" id="2.4.99.12"/>
    </reaction>
</comment>
<dbReference type="Proteomes" id="UP000198515">
    <property type="component" value="Unassembled WGS sequence"/>
</dbReference>
<keyword evidence="6" id="KW-0812">Transmembrane</keyword>
<proteinExistence type="inferred from homology"/>
<dbReference type="EMBL" id="FMBC01000002">
    <property type="protein sequence ID" value="SCB85104.1"/>
    <property type="molecule type" value="Genomic_DNA"/>
</dbReference>
<reference evidence="17" key="1">
    <citation type="submission" date="2016-08" db="EMBL/GenBank/DDBJ databases">
        <authorList>
            <person name="Varghese N."/>
            <person name="Submissions Spin"/>
        </authorList>
    </citation>
    <scope>NUCLEOTIDE SEQUENCE [LARGE SCALE GENOMIC DNA]</scope>
    <source>
        <strain evidence="17">REICA_142</strain>
    </source>
</reference>
<dbReference type="PANTHER" id="PTHR42755">
    <property type="entry name" value="3-DEOXY-MANNO-OCTULOSONATE CYTIDYLYLTRANSFERASE"/>
    <property type="match status" value="1"/>
</dbReference>
<dbReference type="SUPFAM" id="SSF53756">
    <property type="entry name" value="UDP-Glycosyltransferase/glycogen phosphorylase"/>
    <property type="match status" value="1"/>
</dbReference>
<evidence type="ECO:0000256" key="6">
    <source>
        <dbReference type="ARBA" id="ARBA00022968"/>
    </source>
</evidence>
<feature type="site" description="Transition state stabilizer" evidence="13">
    <location>
        <position position="144"/>
    </location>
</feature>
<dbReference type="Pfam" id="PF04413">
    <property type="entry name" value="Glycos_transf_N"/>
    <property type="match status" value="1"/>
</dbReference>
<dbReference type="GO" id="GO:0005886">
    <property type="term" value="C:plasma membrane"/>
    <property type="evidence" value="ECO:0007669"/>
    <property type="project" value="UniProtKB-SubCell"/>
</dbReference>
<evidence type="ECO:0000256" key="9">
    <source>
        <dbReference type="ARBA" id="ARBA00059802"/>
    </source>
</evidence>
<feature type="site" description="Transition state stabilizer" evidence="13">
    <location>
        <position position="222"/>
    </location>
</feature>
<dbReference type="EC" id="2.4.99.12" evidence="14"/>